<evidence type="ECO:0000313" key="2">
    <source>
        <dbReference type="Proteomes" id="UP000184611"/>
    </source>
</evidence>
<dbReference type="OrthoDB" id="9785180at2"/>
<dbReference type="AlphaFoldDB" id="A0A1M7ZVY5"/>
<keyword evidence="2" id="KW-1185">Reference proteome</keyword>
<sequence length="283" mass="33312">MKCWIQIMVLFFLVNSCDYFKVAKEPEAIARVGTNFLYKEDIADLVPRGTSKKDSLAIVKSFIDRWATQKLLFEAAQRNITKAKTEEFNTLIEQYKIDLYTKDYLEELVIRQIDTLVTEAQIASYYNQNKEYFKNSSELVKLRYINLVKENPKFAKIKSKFSSFTKKDKKELEQLAVQFKSYAFNDSIWVDINQVYEKLPFINLENKEKYIANGINFQYPDSTTVWLVKVNHVLPKDSATPLDFLKPTIKQIIINNRKLQLINTLEKEITNDAINEKKYEIYK</sequence>
<accession>A0A1M7ZVY5</accession>
<dbReference type="EMBL" id="FRYK01000002">
    <property type="protein sequence ID" value="SHO73042.1"/>
    <property type="molecule type" value="Genomic_DNA"/>
</dbReference>
<dbReference type="Proteomes" id="UP000184611">
    <property type="component" value="Unassembled WGS sequence"/>
</dbReference>
<organism evidence="1 2">
    <name type="scientific">Flavobacterium cucumis</name>
    <dbReference type="NCBI Taxonomy" id="416016"/>
    <lineage>
        <taxon>Bacteria</taxon>
        <taxon>Pseudomonadati</taxon>
        <taxon>Bacteroidota</taxon>
        <taxon>Flavobacteriia</taxon>
        <taxon>Flavobacteriales</taxon>
        <taxon>Flavobacteriaceae</taxon>
        <taxon>Flavobacterium</taxon>
    </lineage>
</organism>
<dbReference type="STRING" id="416016.SAMN05443547_1392"/>
<evidence type="ECO:0000313" key="1">
    <source>
        <dbReference type="EMBL" id="SHO73042.1"/>
    </source>
</evidence>
<evidence type="ECO:0008006" key="3">
    <source>
        <dbReference type="Google" id="ProtNLM"/>
    </source>
</evidence>
<reference evidence="2" key="1">
    <citation type="submission" date="2016-12" db="EMBL/GenBank/DDBJ databases">
        <authorList>
            <person name="Varghese N."/>
            <person name="Submissions S."/>
        </authorList>
    </citation>
    <scope>NUCLEOTIDE SEQUENCE [LARGE SCALE GENOMIC DNA]</scope>
    <source>
        <strain evidence="2">DSM 18830</strain>
    </source>
</reference>
<gene>
    <name evidence="1" type="ORF">SAMN05443547_1392</name>
</gene>
<name>A0A1M7ZVY5_9FLAO</name>
<protein>
    <recommendedName>
        <fullName evidence="3">PPIC-type PPIASE domain-containing protein</fullName>
    </recommendedName>
</protein>
<proteinExistence type="predicted"/>